<dbReference type="InterPro" id="IPR007110">
    <property type="entry name" value="Ig-like_dom"/>
</dbReference>
<feature type="transmembrane region" description="Helical" evidence="4">
    <location>
        <begin position="180"/>
        <end position="201"/>
    </location>
</feature>
<evidence type="ECO:0000256" key="2">
    <source>
        <dbReference type="ARBA" id="ARBA00023136"/>
    </source>
</evidence>
<accession>A0AAJ8B0G4</accession>
<dbReference type="InterPro" id="IPR050504">
    <property type="entry name" value="IgSF_BTN/MOG"/>
</dbReference>
<feature type="signal peptide" evidence="5">
    <location>
        <begin position="1"/>
        <end position="21"/>
    </location>
</feature>
<keyword evidence="4" id="KW-0812">Transmembrane</keyword>
<dbReference type="InterPro" id="IPR036179">
    <property type="entry name" value="Ig-like_dom_sf"/>
</dbReference>
<dbReference type="PANTHER" id="PTHR24100:SF151">
    <property type="entry name" value="ICOS LIGAND"/>
    <property type="match status" value="1"/>
</dbReference>
<keyword evidence="3" id="KW-0393">Immunoglobulin domain</keyword>
<feature type="transmembrane region" description="Helical" evidence="4">
    <location>
        <begin position="213"/>
        <end position="234"/>
    </location>
</feature>
<feature type="domain" description="Ig-like" evidence="6">
    <location>
        <begin position="277"/>
        <end position="411"/>
    </location>
</feature>
<dbReference type="GO" id="GO:0050852">
    <property type="term" value="P:T cell receptor signaling pathway"/>
    <property type="evidence" value="ECO:0007669"/>
    <property type="project" value="TreeGrafter"/>
</dbReference>
<dbReference type="InterPro" id="IPR003599">
    <property type="entry name" value="Ig_sub"/>
</dbReference>
<dbReference type="PANTHER" id="PTHR24100">
    <property type="entry name" value="BUTYROPHILIN"/>
    <property type="match status" value="1"/>
</dbReference>
<protein>
    <submittedName>
        <fullName evidence="8">Uncharacterized protein LOC127140086 isoform X1</fullName>
    </submittedName>
</protein>
<dbReference type="SUPFAM" id="SSF48726">
    <property type="entry name" value="Immunoglobulin"/>
    <property type="match status" value="2"/>
</dbReference>
<sequence length="427" mass="48189">MSVSTSASLWTLLSLWVLVSASEGQIIRAVSGDNVPLPCRAPRDTNIIAVEWTRPDLEPDSVFFQRGSQPVTDKQHPSFKNRVELVDRQMKDGDVSLTLKDVKTEDTGRYECRVFQGGTNRRKRSYLNTEPIISIINLDVREPFPSWATALLVLLVVALIVIVALLVLKYFMPEPFPSWATALLGLLGLLFVVVLIVGLLLRQYLIPEPFPSWATALLVLLVVALIVAVGLLVLKYFMSEPLQTWATALLGLLVLLFVVVLIVGLLVQHYLIPEPLPSWAIVLLVLLVVALIVIVALLVLKYFMPVYKVDVDSGVESVQLPCKTIVHLFKDVRVEWTDRDNRKVHVYENGSDRPEEQDQVYRDRTEMKKDLLRTGDLSLTLKKPTDGDTDTYTCTVSRDRNILMKKQVELQVKGQCCRYRSEVRGQK</sequence>
<comment type="subcellular location">
    <subcellularLocation>
        <location evidence="1">Membrane</location>
    </subcellularLocation>
</comment>
<gene>
    <name evidence="8" type="primary">LOC127140086</name>
</gene>
<dbReference type="GeneID" id="127140086"/>
<organism evidence="7 8">
    <name type="scientific">Lates calcarifer</name>
    <name type="common">Barramundi</name>
    <name type="synonym">Holocentrus calcarifer</name>
    <dbReference type="NCBI Taxonomy" id="8187"/>
    <lineage>
        <taxon>Eukaryota</taxon>
        <taxon>Metazoa</taxon>
        <taxon>Chordata</taxon>
        <taxon>Craniata</taxon>
        <taxon>Vertebrata</taxon>
        <taxon>Euteleostomi</taxon>
        <taxon>Actinopterygii</taxon>
        <taxon>Neopterygii</taxon>
        <taxon>Teleostei</taxon>
        <taxon>Neoteleostei</taxon>
        <taxon>Acanthomorphata</taxon>
        <taxon>Carangaria</taxon>
        <taxon>Carangaria incertae sedis</taxon>
        <taxon>Centropomidae</taxon>
        <taxon>Lates</taxon>
    </lineage>
</organism>
<reference evidence="8" key="1">
    <citation type="submission" date="2025-08" db="UniProtKB">
        <authorList>
            <consortium name="RefSeq"/>
        </authorList>
    </citation>
    <scope>IDENTIFICATION</scope>
    <source>
        <tissue evidence="8">Brain</tissue>
    </source>
</reference>
<dbReference type="GO" id="GO:0005102">
    <property type="term" value="F:signaling receptor binding"/>
    <property type="evidence" value="ECO:0007669"/>
    <property type="project" value="TreeGrafter"/>
</dbReference>
<keyword evidence="5" id="KW-0732">Signal</keyword>
<feature type="transmembrane region" description="Helical" evidence="4">
    <location>
        <begin position="279"/>
        <end position="300"/>
    </location>
</feature>
<dbReference type="SMART" id="SM00406">
    <property type="entry name" value="IGv"/>
    <property type="match status" value="2"/>
</dbReference>
<dbReference type="SMART" id="SM00409">
    <property type="entry name" value="IG"/>
    <property type="match status" value="2"/>
</dbReference>
<dbReference type="AlphaFoldDB" id="A0AAJ8B0G4"/>
<feature type="chain" id="PRO_5042587818" evidence="5">
    <location>
        <begin position="22"/>
        <end position="427"/>
    </location>
</feature>
<dbReference type="Pfam" id="PF07686">
    <property type="entry name" value="V-set"/>
    <property type="match status" value="2"/>
</dbReference>
<feature type="transmembrane region" description="Helical" evidence="4">
    <location>
        <begin position="147"/>
        <end position="168"/>
    </location>
</feature>
<dbReference type="InterPro" id="IPR013106">
    <property type="entry name" value="Ig_V-set"/>
</dbReference>
<dbReference type="PROSITE" id="PS50835">
    <property type="entry name" value="IG_LIKE"/>
    <property type="match status" value="2"/>
</dbReference>
<evidence type="ECO:0000259" key="6">
    <source>
        <dbReference type="PROSITE" id="PS50835"/>
    </source>
</evidence>
<dbReference type="InterPro" id="IPR013783">
    <property type="entry name" value="Ig-like_fold"/>
</dbReference>
<dbReference type="Gene3D" id="2.60.40.10">
    <property type="entry name" value="Immunoglobulins"/>
    <property type="match status" value="2"/>
</dbReference>
<evidence type="ECO:0000313" key="8">
    <source>
        <dbReference type="RefSeq" id="XP_050923970.1"/>
    </source>
</evidence>
<evidence type="ECO:0000256" key="3">
    <source>
        <dbReference type="ARBA" id="ARBA00023319"/>
    </source>
</evidence>
<evidence type="ECO:0000256" key="1">
    <source>
        <dbReference type="ARBA" id="ARBA00004370"/>
    </source>
</evidence>
<dbReference type="RefSeq" id="XP_050923970.1">
    <property type="nucleotide sequence ID" value="XM_051068013.1"/>
</dbReference>
<feature type="transmembrane region" description="Helical" evidence="4">
    <location>
        <begin position="246"/>
        <end position="267"/>
    </location>
</feature>
<evidence type="ECO:0000313" key="7">
    <source>
        <dbReference type="Proteomes" id="UP000694890"/>
    </source>
</evidence>
<dbReference type="GO" id="GO:0001817">
    <property type="term" value="P:regulation of cytokine production"/>
    <property type="evidence" value="ECO:0007669"/>
    <property type="project" value="TreeGrafter"/>
</dbReference>
<proteinExistence type="predicted"/>
<feature type="domain" description="Ig-like" evidence="6">
    <location>
        <begin position="32"/>
        <end position="128"/>
    </location>
</feature>
<evidence type="ECO:0000256" key="5">
    <source>
        <dbReference type="SAM" id="SignalP"/>
    </source>
</evidence>
<evidence type="ECO:0000256" key="4">
    <source>
        <dbReference type="SAM" id="Phobius"/>
    </source>
</evidence>
<dbReference type="KEGG" id="lcf:127140086"/>
<keyword evidence="4" id="KW-1133">Transmembrane helix</keyword>
<dbReference type="GO" id="GO:0009897">
    <property type="term" value="C:external side of plasma membrane"/>
    <property type="evidence" value="ECO:0007669"/>
    <property type="project" value="TreeGrafter"/>
</dbReference>
<keyword evidence="2 4" id="KW-0472">Membrane</keyword>
<name>A0AAJ8B0G4_LATCA</name>
<dbReference type="Proteomes" id="UP000694890">
    <property type="component" value="Unplaced"/>
</dbReference>